<reference evidence="2 3" key="1">
    <citation type="submission" date="2019-01" db="EMBL/GenBank/DDBJ databases">
        <title>Insights into ecological role of a new deltaproteobacterial order Candidatus Sinidesulfobacterales (Sva0485) by metagenomics and metatranscriptomics.</title>
        <authorList>
            <person name="Tan S."/>
            <person name="Liu J."/>
            <person name="Fang Y."/>
            <person name="Hedlund B."/>
            <person name="Lian Z.-H."/>
            <person name="Huang L.-Y."/>
            <person name="Li J.-T."/>
            <person name="Huang L.-N."/>
            <person name="Li W.-J."/>
            <person name="Jiang H.-C."/>
            <person name="Dong H.-L."/>
            <person name="Shu W.-S."/>
        </authorList>
    </citation>
    <scope>NUCLEOTIDE SEQUENCE [LARGE SCALE GENOMIC DNA]</scope>
    <source>
        <strain evidence="2">AP4</strain>
    </source>
</reference>
<name>A0A520X5F8_9DELT</name>
<dbReference type="InterPro" id="IPR036515">
    <property type="entry name" value="Transposase_17_sf"/>
</dbReference>
<dbReference type="GO" id="GO:0006313">
    <property type="term" value="P:DNA transposition"/>
    <property type="evidence" value="ECO:0007669"/>
    <property type="project" value="InterPro"/>
</dbReference>
<dbReference type="GO" id="GO:0003677">
    <property type="term" value="F:DNA binding"/>
    <property type="evidence" value="ECO:0007669"/>
    <property type="project" value="InterPro"/>
</dbReference>
<evidence type="ECO:0000313" key="3">
    <source>
        <dbReference type="Proteomes" id="UP000322454"/>
    </source>
</evidence>
<dbReference type="PANTHER" id="PTHR34322:SF2">
    <property type="entry name" value="TRANSPOSASE IS200-LIKE DOMAIN-CONTAINING PROTEIN"/>
    <property type="match status" value="1"/>
</dbReference>
<dbReference type="InterPro" id="IPR002686">
    <property type="entry name" value="Transposase_17"/>
</dbReference>
<dbReference type="SUPFAM" id="SSF143422">
    <property type="entry name" value="Transposase IS200-like"/>
    <property type="match status" value="1"/>
</dbReference>
<feature type="domain" description="Transposase IS200-like" evidence="1">
    <location>
        <begin position="9"/>
        <end position="125"/>
    </location>
</feature>
<protein>
    <submittedName>
        <fullName evidence="2">Transposase</fullName>
    </submittedName>
</protein>
<accession>A0A520X5F8</accession>
<sequence>MPRKMRIILPNCPHHIIQRGHNRQIIFAENSDYERYLNNVLELKAKFDIKVFAYCLMTNHVHLLLQPGDDAYKVPLFMKTLSARTTRYFNMLEGRTGTLWESRYKSSPVQKEYYLLNCCRYIELNPIRAGVVNHPIEYKWSSFSERMTYGINDDTDIKMGINEINEINEIKMNDEEENARILDLDKVFLSLGETGEIRLKNYEKFIGETSPPEEISFLRDSVKRGQLTGNSIFEEAVQRIIGIRIERRSQGRPFKKDFNKKGRKEKI</sequence>
<organism evidence="2 3">
    <name type="scientific">Candidatus Acidulodesulfobacterium acidiphilum</name>
    <dbReference type="NCBI Taxonomy" id="2597224"/>
    <lineage>
        <taxon>Bacteria</taxon>
        <taxon>Deltaproteobacteria</taxon>
        <taxon>Candidatus Acidulodesulfobacterales</taxon>
        <taxon>Candidatus Acidulodesulfobacterium</taxon>
    </lineage>
</organism>
<gene>
    <name evidence="2" type="ORF">EVJ48_10395</name>
</gene>
<dbReference type="Pfam" id="PF01797">
    <property type="entry name" value="Y1_Tnp"/>
    <property type="match status" value="1"/>
</dbReference>
<dbReference type="GO" id="GO:0004803">
    <property type="term" value="F:transposase activity"/>
    <property type="evidence" value="ECO:0007669"/>
    <property type="project" value="InterPro"/>
</dbReference>
<dbReference type="EMBL" id="SHMQ01000068">
    <property type="protein sequence ID" value="RZV36437.1"/>
    <property type="molecule type" value="Genomic_DNA"/>
</dbReference>
<dbReference type="PANTHER" id="PTHR34322">
    <property type="entry name" value="TRANSPOSASE, Y1_TNP DOMAIN-CONTAINING"/>
    <property type="match status" value="1"/>
</dbReference>
<evidence type="ECO:0000313" key="2">
    <source>
        <dbReference type="EMBL" id="RZV36437.1"/>
    </source>
</evidence>
<evidence type="ECO:0000259" key="1">
    <source>
        <dbReference type="SMART" id="SM01321"/>
    </source>
</evidence>
<dbReference type="Proteomes" id="UP000322454">
    <property type="component" value="Unassembled WGS sequence"/>
</dbReference>
<proteinExistence type="predicted"/>
<comment type="caution">
    <text evidence="2">The sequence shown here is derived from an EMBL/GenBank/DDBJ whole genome shotgun (WGS) entry which is preliminary data.</text>
</comment>
<dbReference type="Gene3D" id="3.30.70.1290">
    <property type="entry name" value="Transposase IS200-like"/>
    <property type="match status" value="1"/>
</dbReference>
<dbReference type="SMART" id="SM01321">
    <property type="entry name" value="Y1_Tnp"/>
    <property type="match status" value="1"/>
</dbReference>
<dbReference type="AlphaFoldDB" id="A0A520X5F8"/>